<comment type="similarity">
    <text evidence="1">Belongs to the sulfatase family.</text>
</comment>
<evidence type="ECO:0000256" key="1">
    <source>
        <dbReference type="ARBA" id="ARBA00008779"/>
    </source>
</evidence>
<keyword evidence="5" id="KW-0812">Transmembrane</keyword>
<dbReference type="SUPFAM" id="SSF53649">
    <property type="entry name" value="Alkaline phosphatase-like"/>
    <property type="match status" value="1"/>
</dbReference>
<evidence type="ECO:0000256" key="2">
    <source>
        <dbReference type="ARBA" id="ARBA00022729"/>
    </source>
</evidence>
<dbReference type="AlphaFoldDB" id="A0A1M4TVT1"/>
<evidence type="ECO:0000313" key="8">
    <source>
        <dbReference type="Proteomes" id="UP000184041"/>
    </source>
</evidence>
<dbReference type="InterPro" id="IPR024607">
    <property type="entry name" value="Sulfatase_CS"/>
</dbReference>
<dbReference type="EMBL" id="FQUS01000001">
    <property type="protein sequence ID" value="SHE48417.1"/>
    <property type="molecule type" value="Genomic_DNA"/>
</dbReference>
<name>A0A1M4TVT1_9BACT</name>
<dbReference type="InterPro" id="IPR000917">
    <property type="entry name" value="Sulfatase_N"/>
</dbReference>
<keyword evidence="4" id="KW-0325">Glycoprotein</keyword>
<dbReference type="CDD" id="cd16031">
    <property type="entry name" value="G6S_like"/>
    <property type="match status" value="1"/>
</dbReference>
<dbReference type="PANTHER" id="PTHR43108:SF8">
    <property type="entry name" value="SD21168P"/>
    <property type="match status" value="1"/>
</dbReference>
<keyword evidence="8" id="KW-1185">Reference proteome</keyword>
<organism evidence="7 8">
    <name type="scientific">Fodinibius roseus</name>
    <dbReference type="NCBI Taxonomy" id="1194090"/>
    <lineage>
        <taxon>Bacteria</taxon>
        <taxon>Pseudomonadati</taxon>
        <taxon>Balneolota</taxon>
        <taxon>Balneolia</taxon>
        <taxon>Balneolales</taxon>
        <taxon>Balneolaceae</taxon>
        <taxon>Fodinibius</taxon>
    </lineage>
</organism>
<dbReference type="PANTHER" id="PTHR43108">
    <property type="entry name" value="N-ACETYLGLUCOSAMINE-6-SULFATASE FAMILY MEMBER"/>
    <property type="match status" value="1"/>
</dbReference>
<evidence type="ECO:0000256" key="4">
    <source>
        <dbReference type="ARBA" id="ARBA00023180"/>
    </source>
</evidence>
<accession>A0A1M4TVT1</accession>
<sequence>MEKLFIMLFRPLKYLCKSAGALNVWTIVATVILVILQMGTVMPLHGQSGESDIENVIFILSDDHRYDFMSFMEKSPDFLDTPAMDRMAREGAHIKNAFVTTSICSPSRASILTGQYAHRHGVVDNQRLVPEGTRFFPEFLQNEGMQTAFIGKWHMGHERDDPRPGFDHWVSFRGQGAYFDPVLNINGERSQHDGYIADILTDHAIDWLETERDKEQPFFLYLSHKNVHYEFKPAPRHEEKYAGEPIDYPEGMARTEGNLEGQSQWMYDRRYSIHGIEHMWPGNNFDNDPVPDFDSLYHRYAETTLSLDESIGEVLSYLDENDLAEETLVIYMGDNGFYLGEHGFYDKRDAFEPSIRVPLLAYAPGTIEEGTVVDEMVLNLDVAPTILDAAGMPVPEEMEVDGSSFLPLLQGKNIPWREEFLYEYFWEWNFPATPTMFALRGNRYKYIFYYGRWDKDGFYDLKTDPHEQHNLIDVPSYQDQIARWRERLFDKMEESGAMNIPLRRPQVDESGKRLDMRLLDN</sequence>
<dbReference type="InterPro" id="IPR017850">
    <property type="entry name" value="Alkaline_phosphatase_core_sf"/>
</dbReference>
<reference evidence="7 8" key="1">
    <citation type="submission" date="2016-11" db="EMBL/GenBank/DDBJ databases">
        <authorList>
            <person name="Jaros S."/>
            <person name="Januszkiewicz K."/>
            <person name="Wedrychowicz H."/>
        </authorList>
    </citation>
    <scope>NUCLEOTIDE SEQUENCE [LARGE SCALE GENOMIC DNA]</scope>
    <source>
        <strain evidence="7 8">DSM 21986</strain>
    </source>
</reference>
<evidence type="ECO:0000313" key="7">
    <source>
        <dbReference type="EMBL" id="SHE48417.1"/>
    </source>
</evidence>
<dbReference type="PROSITE" id="PS00523">
    <property type="entry name" value="SULFATASE_1"/>
    <property type="match status" value="1"/>
</dbReference>
<dbReference type="GO" id="GO:0016787">
    <property type="term" value="F:hydrolase activity"/>
    <property type="evidence" value="ECO:0007669"/>
    <property type="project" value="UniProtKB-KW"/>
</dbReference>
<keyword evidence="5" id="KW-0472">Membrane</keyword>
<dbReference type="Proteomes" id="UP000184041">
    <property type="component" value="Unassembled WGS sequence"/>
</dbReference>
<dbReference type="Gene3D" id="3.40.720.10">
    <property type="entry name" value="Alkaline Phosphatase, subunit A"/>
    <property type="match status" value="1"/>
</dbReference>
<keyword evidence="3" id="KW-0378">Hydrolase</keyword>
<feature type="transmembrane region" description="Helical" evidence="5">
    <location>
        <begin position="21"/>
        <end position="42"/>
    </location>
</feature>
<dbReference type="STRING" id="1194090.SAMN05443144_101397"/>
<evidence type="ECO:0000259" key="6">
    <source>
        <dbReference type="Pfam" id="PF00884"/>
    </source>
</evidence>
<proteinExistence type="inferred from homology"/>
<protein>
    <submittedName>
        <fullName evidence="7">N-acetylglucosamine-6-sulfatase</fullName>
    </submittedName>
</protein>
<keyword evidence="5" id="KW-1133">Transmembrane helix</keyword>
<evidence type="ECO:0000256" key="3">
    <source>
        <dbReference type="ARBA" id="ARBA00022801"/>
    </source>
</evidence>
<keyword evidence="2" id="KW-0732">Signal</keyword>
<feature type="domain" description="Sulfatase N-terminal" evidence="6">
    <location>
        <begin position="55"/>
        <end position="392"/>
    </location>
</feature>
<dbReference type="Pfam" id="PF00884">
    <property type="entry name" value="Sulfatase"/>
    <property type="match status" value="1"/>
</dbReference>
<evidence type="ECO:0000256" key="5">
    <source>
        <dbReference type="SAM" id="Phobius"/>
    </source>
</evidence>
<gene>
    <name evidence="7" type="ORF">SAMN05443144_101397</name>
</gene>